<dbReference type="PRINTS" id="PR00481">
    <property type="entry name" value="LAMNOPPTDASE"/>
</dbReference>
<dbReference type="CDD" id="cd00433">
    <property type="entry name" value="Peptidase_M17"/>
    <property type="match status" value="1"/>
</dbReference>
<feature type="region of interest" description="Disordered" evidence="8">
    <location>
        <begin position="1"/>
        <end position="22"/>
    </location>
</feature>
<dbReference type="PANTHER" id="PTHR11963">
    <property type="entry name" value="LEUCINE AMINOPEPTIDASE-RELATED"/>
    <property type="match status" value="1"/>
</dbReference>
<dbReference type="Proteomes" id="UP001255856">
    <property type="component" value="Unassembled WGS sequence"/>
</dbReference>
<evidence type="ECO:0000256" key="6">
    <source>
        <dbReference type="ARBA" id="ARBA00022670"/>
    </source>
</evidence>
<dbReference type="GO" id="GO:0005737">
    <property type="term" value="C:cytoplasm"/>
    <property type="evidence" value="ECO:0007669"/>
    <property type="project" value="InterPro"/>
</dbReference>
<dbReference type="GO" id="GO:0006508">
    <property type="term" value="P:proteolysis"/>
    <property type="evidence" value="ECO:0007669"/>
    <property type="project" value="UniProtKB-KW"/>
</dbReference>
<sequence length="516" mass="53097">MSISKVPLVPEKEVEVSTSTATPEDWSGDLLVVGLFEEDLPAEGNGLEGSLQSLDAKLNGTIQDLLETYEFKAKLGSSQTARTGAAAKNVTLVGLGKASEATLEAKLGLSVFASLGAAAAAAAKATKAASAAIALPGIPSHIAPADVVGKTSLGLLHSMYETSRFKSSAAAPRLATGELLFGGGDEAAAAATARARAFVSGTTLTRYLVEAPPNVCTPSHIARAAEEVRAGAPDVLELTVLEREDCEREGMGLYLGVAQGSAEPPKFVHLVYRSPEAPRRRLALVGKGVTFDSGGYNVKAGAGSMIEYMKIDMGGAGAVLGAARTLSLLRPAAVEIHFCVAACENMISGGAYRPGDILVASNGKTGRLTLADALLYVQKVAKPDAIVDFATLTGACMVALGPQIAGVFSNEDASAGEYLAAARAAGEKAWHMPMEPAYAEQLKSPIADYKNVGSRMGGSITAAMFLQEFVDTSAGTTWVHVDAAAPVFSDKDMSATGYGARSLAEWALAQAGKAEA</sequence>
<proteinExistence type="inferred from homology"/>
<keyword evidence="7" id="KW-0378">Hydrolase</keyword>
<dbReference type="AlphaFoldDB" id="A0AAD9MM22"/>
<evidence type="ECO:0000256" key="5">
    <source>
        <dbReference type="ARBA" id="ARBA00022438"/>
    </source>
</evidence>
<evidence type="ECO:0000256" key="1">
    <source>
        <dbReference type="ARBA" id="ARBA00000135"/>
    </source>
</evidence>
<accession>A0AAD9MM22</accession>
<dbReference type="SUPFAM" id="SSF52949">
    <property type="entry name" value="Macro domain-like"/>
    <property type="match status" value="1"/>
</dbReference>
<dbReference type="InterPro" id="IPR043472">
    <property type="entry name" value="Macro_dom-like"/>
</dbReference>
<feature type="domain" description="Peptidase M17 leucyl aminopeptidase N-terminal" evidence="10">
    <location>
        <begin position="32"/>
        <end position="168"/>
    </location>
</feature>
<reference evidence="11" key="1">
    <citation type="submission" date="2021-01" db="EMBL/GenBank/DDBJ databases">
        <authorList>
            <person name="Eckstrom K.M.E."/>
        </authorList>
    </citation>
    <scope>NUCLEOTIDE SEQUENCE</scope>
    <source>
        <strain evidence="11">UVCC 0001</strain>
    </source>
</reference>
<protein>
    <recommendedName>
        <fullName evidence="13">Leucyl aminopeptidase</fullName>
    </recommendedName>
</protein>
<comment type="subunit">
    <text evidence="4">Homohexamer (dimer of homotrimers).</text>
</comment>
<dbReference type="HAMAP" id="MF_00181">
    <property type="entry name" value="Cytosol_peptidase_M17"/>
    <property type="match status" value="1"/>
</dbReference>
<evidence type="ECO:0000256" key="3">
    <source>
        <dbReference type="ARBA" id="ARBA00009528"/>
    </source>
</evidence>
<feature type="domain" description="Cytosol aminopeptidase" evidence="9">
    <location>
        <begin position="204"/>
        <end position="503"/>
    </location>
</feature>
<organism evidence="11 12">
    <name type="scientific">Prototheca wickerhamii</name>
    <dbReference type="NCBI Taxonomy" id="3111"/>
    <lineage>
        <taxon>Eukaryota</taxon>
        <taxon>Viridiplantae</taxon>
        <taxon>Chlorophyta</taxon>
        <taxon>core chlorophytes</taxon>
        <taxon>Trebouxiophyceae</taxon>
        <taxon>Chlorellales</taxon>
        <taxon>Chlorellaceae</taxon>
        <taxon>Prototheca</taxon>
    </lineage>
</organism>
<dbReference type="PANTHER" id="PTHR11963:SF23">
    <property type="entry name" value="CYTOSOL AMINOPEPTIDASE"/>
    <property type="match status" value="1"/>
</dbReference>
<evidence type="ECO:0000256" key="7">
    <source>
        <dbReference type="ARBA" id="ARBA00022801"/>
    </source>
</evidence>
<dbReference type="Gene3D" id="3.40.220.10">
    <property type="entry name" value="Leucine Aminopeptidase, subunit E, domain 1"/>
    <property type="match status" value="1"/>
</dbReference>
<name>A0AAD9MM22_PROWI</name>
<comment type="caution">
    <text evidence="11">The sequence shown here is derived from an EMBL/GenBank/DDBJ whole genome shotgun (WGS) entry which is preliminary data.</text>
</comment>
<evidence type="ECO:0000256" key="8">
    <source>
        <dbReference type="SAM" id="MobiDB-lite"/>
    </source>
</evidence>
<evidence type="ECO:0000259" key="10">
    <source>
        <dbReference type="Pfam" id="PF02789"/>
    </source>
</evidence>
<evidence type="ECO:0000313" key="11">
    <source>
        <dbReference type="EMBL" id="KAK2079038.1"/>
    </source>
</evidence>
<comment type="catalytic activity">
    <reaction evidence="2">
        <text>Release of N-terminal proline from a peptide.</text>
        <dbReference type="EC" id="3.4.11.5"/>
    </reaction>
</comment>
<dbReference type="InterPro" id="IPR008283">
    <property type="entry name" value="Peptidase_M17_N"/>
</dbReference>
<dbReference type="GO" id="GO:0070006">
    <property type="term" value="F:metalloaminopeptidase activity"/>
    <property type="evidence" value="ECO:0007669"/>
    <property type="project" value="InterPro"/>
</dbReference>
<comment type="similarity">
    <text evidence="3">Belongs to the peptidase M17 family.</text>
</comment>
<gene>
    <name evidence="11" type="ORF">QBZ16_002728</name>
</gene>
<dbReference type="Pfam" id="PF00883">
    <property type="entry name" value="Peptidase_M17"/>
    <property type="match status" value="1"/>
</dbReference>
<dbReference type="SUPFAM" id="SSF53187">
    <property type="entry name" value="Zn-dependent exopeptidases"/>
    <property type="match status" value="1"/>
</dbReference>
<keyword evidence="5" id="KW-0031">Aminopeptidase</keyword>
<keyword evidence="6" id="KW-0645">Protease</keyword>
<dbReference type="InterPro" id="IPR011356">
    <property type="entry name" value="Leucine_aapep/pepB"/>
</dbReference>
<dbReference type="InterPro" id="IPR000819">
    <property type="entry name" value="Peptidase_M17_C"/>
</dbReference>
<evidence type="ECO:0000259" key="9">
    <source>
        <dbReference type="Pfam" id="PF00883"/>
    </source>
</evidence>
<keyword evidence="12" id="KW-1185">Reference proteome</keyword>
<evidence type="ECO:0000313" key="12">
    <source>
        <dbReference type="Proteomes" id="UP001255856"/>
    </source>
</evidence>
<dbReference type="GO" id="GO:0030145">
    <property type="term" value="F:manganese ion binding"/>
    <property type="evidence" value="ECO:0007669"/>
    <property type="project" value="InterPro"/>
</dbReference>
<dbReference type="NCBIfam" id="NF002076">
    <property type="entry name" value="PRK00913.2-3"/>
    <property type="match status" value="1"/>
</dbReference>
<dbReference type="InterPro" id="IPR023042">
    <property type="entry name" value="Peptidase_M17_leu_NH2_pept"/>
</dbReference>
<evidence type="ECO:0000256" key="4">
    <source>
        <dbReference type="ARBA" id="ARBA00011867"/>
    </source>
</evidence>
<evidence type="ECO:0000256" key="2">
    <source>
        <dbReference type="ARBA" id="ARBA00001585"/>
    </source>
</evidence>
<comment type="catalytic activity">
    <reaction evidence="1">
        <text>Release of an N-terminal amino acid, Xaa-|-Yaa-, in which Xaa is preferably Leu, but may be other amino acids including Pro although not Arg or Lys, and Yaa may be Pro. Amino acid amides and methyl esters are also readily hydrolyzed, but rates on arylamides are exceedingly low.</text>
        <dbReference type="EC" id="3.4.11.1"/>
    </reaction>
</comment>
<evidence type="ECO:0008006" key="13">
    <source>
        <dbReference type="Google" id="ProtNLM"/>
    </source>
</evidence>
<dbReference type="EMBL" id="JASFZW010000003">
    <property type="protein sequence ID" value="KAK2079038.1"/>
    <property type="molecule type" value="Genomic_DNA"/>
</dbReference>
<dbReference type="Pfam" id="PF02789">
    <property type="entry name" value="Peptidase_M17_N"/>
    <property type="match status" value="1"/>
</dbReference>
<dbReference type="Gene3D" id="3.40.630.10">
    <property type="entry name" value="Zn peptidases"/>
    <property type="match status" value="1"/>
</dbReference>